<gene>
    <name evidence="1" type="ORF">D1632_15510</name>
</gene>
<dbReference type="AlphaFoldDB" id="A0A3M7L869"/>
<name>A0A3M7L869_9FLAO</name>
<organism evidence="1 2">
    <name type="scientific">Chryseobacterium nematophagum</name>
    <dbReference type="NCBI Taxonomy" id="2305228"/>
    <lineage>
        <taxon>Bacteria</taxon>
        <taxon>Pseudomonadati</taxon>
        <taxon>Bacteroidota</taxon>
        <taxon>Flavobacteriia</taxon>
        <taxon>Flavobacteriales</taxon>
        <taxon>Weeksellaceae</taxon>
        <taxon>Chryseobacterium group</taxon>
        <taxon>Chryseobacterium</taxon>
    </lineage>
</organism>
<sequence length="299" mass="34396">MIITGLENNYYLSQNDIWITINGFTDIPDILELNVSNITTGVSLPLLRMSPSPDNEFRCNICIPVRALLPFPDHININSLQSFGFDFTVKFEDTNIADETISITKYFVLGGRNKNGKDEWYLTASQELIVGAWLEWRTVTLPGYAKRIQGNAIVDFIPTDKVVLNKPVGCDYKIIKFLNSLGGYQFYLFDKFQEKSRSKAGKTLSKITDRLRQHNVRNIEVNTERSIEFQTKTPFRAQSVITDLICSPEVLLYDPTGDDSDSSWLRLVIENNDSIENNWDRIYENKLEFSFSKYINRTI</sequence>
<dbReference type="RefSeq" id="WP_122548118.1">
    <property type="nucleotide sequence ID" value="NZ_QWIV01000014.1"/>
</dbReference>
<dbReference type="Proteomes" id="UP000267524">
    <property type="component" value="Unassembled WGS sequence"/>
</dbReference>
<proteinExistence type="predicted"/>
<accession>A0A3M7L869</accession>
<comment type="caution">
    <text evidence="1">The sequence shown here is derived from an EMBL/GenBank/DDBJ whole genome shotgun (WGS) entry which is preliminary data.</text>
</comment>
<dbReference type="EMBL" id="QWIV01000014">
    <property type="protein sequence ID" value="RMZ58971.1"/>
    <property type="molecule type" value="Genomic_DNA"/>
</dbReference>
<evidence type="ECO:0000313" key="1">
    <source>
        <dbReference type="EMBL" id="RMZ58971.1"/>
    </source>
</evidence>
<protein>
    <submittedName>
        <fullName evidence="1">Uncharacterized protein</fullName>
    </submittedName>
</protein>
<keyword evidence="2" id="KW-1185">Reference proteome</keyword>
<reference evidence="1 2" key="1">
    <citation type="submission" date="2018-08" db="EMBL/GenBank/DDBJ databases">
        <title>Chryseobacterium nematophagum: a novel matrix digesting pathogen of nematodes.</title>
        <authorList>
            <person name="Page A."/>
            <person name="Roberts M."/>
            <person name="Felix M.-A."/>
            <person name="Weir W."/>
        </authorList>
    </citation>
    <scope>NUCLEOTIDE SEQUENCE [LARGE SCALE GENOMIC DNA]</scope>
    <source>
        <strain evidence="1 2">JUb275</strain>
    </source>
</reference>
<evidence type="ECO:0000313" key="2">
    <source>
        <dbReference type="Proteomes" id="UP000267524"/>
    </source>
</evidence>